<protein>
    <submittedName>
        <fullName evidence="1">Uncharacterized protein</fullName>
    </submittedName>
</protein>
<evidence type="ECO:0000313" key="2">
    <source>
        <dbReference type="Proteomes" id="UP000596977"/>
    </source>
</evidence>
<proteinExistence type="predicted"/>
<evidence type="ECO:0000313" key="1">
    <source>
        <dbReference type="EMBL" id="GGA58990.1"/>
    </source>
</evidence>
<name>A0A916RJF7_9HYPH</name>
<gene>
    <name evidence="1" type="ORF">GCM10011499_31380</name>
</gene>
<dbReference type="Proteomes" id="UP000596977">
    <property type="component" value="Unassembled WGS sequence"/>
</dbReference>
<sequence length="89" mass="9787">MRAAASFCLTARSAFLFCLTGRTASLIVLPHGPYREIHDGLKPPYGFHWPSGWARETSREVLTYGSSSTGNSQVATRACFVSRRVPLRG</sequence>
<organism evidence="1 2">
    <name type="scientific">Pelagibacterium lentulum</name>
    <dbReference type="NCBI Taxonomy" id="2029865"/>
    <lineage>
        <taxon>Bacteria</taxon>
        <taxon>Pseudomonadati</taxon>
        <taxon>Pseudomonadota</taxon>
        <taxon>Alphaproteobacteria</taxon>
        <taxon>Hyphomicrobiales</taxon>
        <taxon>Devosiaceae</taxon>
        <taxon>Pelagibacterium</taxon>
    </lineage>
</organism>
<keyword evidence="2" id="KW-1185">Reference proteome</keyword>
<accession>A0A916RJF7</accession>
<dbReference type="AlphaFoldDB" id="A0A916RJF7"/>
<dbReference type="EMBL" id="BMKB01000005">
    <property type="protein sequence ID" value="GGA58990.1"/>
    <property type="molecule type" value="Genomic_DNA"/>
</dbReference>
<reference evidence="1 2" key="1">
    <citation type="journal article" date="2014" name="Int. J. Syst. Evol. Microbiol.">
        <title>Complete genome sequence of Corynebacterium casei LMG S-19264T (=DSM 44701T), isolated from a smear-ripened cheese.</title>
        <authorList>
            <consortium name="US DOE Joint Genome Institute (JGI-PGF)"/>
            <person name="Walter F."/>
            <person name="Albersmeier A."/>
            <person name="Kalinowski J."/>
            <person name="Ruckert C."/>
        </authorList>
    </citation>
    <scope>NUCLEOTIDE SEQUENCE [LARGE SCALE GENOMIC DNA]</scope>
    <source>
        <strain evidence="1 2">CGMCC 1.15896</strain>
    </source>
</reference>
<comment type="caution">
    <text evidence="1">The sequence shown here is derived from an EMBL/GenBank/DDBJ whole genome shotgun (WGS) entry which is preliminary data.</text>
</comment>